<dbReference type="EMBL" id="LVLJ01001188">
    <property type="protein sequence ID" value="OAE31031.1"/>
    <property type="molecule type" value="Genomic_DNA"/>
</dbReference>
<dbReference type="PANTHER" id="PTHR48182:SF2">
    <property type="entry name" value="PROTEIN SERAC1"/>
    <property type="match status" value="1"/>
</dbReference>
<keyword evidence="18" id="KW-1185">Reference proteome</keyword>
<evidence type="ECO:0000256" key="9">
    <source>
        <dbReference type="ARBA" id="ARBA00023128"/>
    </source>
</evidence>
<dbReference type="InterPro" id="IPR029058">
    <property type="entry name" value="AB_hydrolase_fold"/>
</dbReference>
<proteinExistence type="inferred from homology"/>
<keyword evidence="12" id="KW-1208">Phospholipid metabolism</keyword>
<gene>
    <name evidence="17" type="ORF">AXG93_1502s1330</name>
</gene>
<keyword evidence="10" id="KW-0472">Membrane</keyword>
<dbReference type="GO" id="GO:0008654">
    <property type="term" value="P:phospholipid biosynthetic process"/>
    <property type="evidence" value="ECO:0007669"/>
    <property type="project" value="UniProtKB-KW"/>
</dbReference>
<dbReference type="SUPFAM" id="SSF53474">
    <property type="entry name" value="alpha/beta-Hydrolases"/>
    <property type="match status" value="1"/>
</dbReference>
<dbReference type="PANTHER" id="PTHR48182">
    <property type="entry name" value="PROTEIN SERAC1"/>
    <property type="match status" value="1"/>
</dbReference>
<evidence type="ECO:0000256" key="4">
    <source>
        <dbReference type="ARBA" id="ARBA00022516"/>
    </source>
</evidence>
<keyword evidence="5" id="KW-0812">Transmembrane</keyword>
<evidence type="ECO:0000256" key="15">
    <source>
        <dbReference type="ARBA" id="ARBA00041701"/>
    </source>
</evidence>
<dbReference type="InterPro" id="IPR016024">
    <property type="entry name" value="ARM-type_fold"/>
</dbReference>
<evidence type="ECO:0000256" key="2">
    <source>
        <dbReference type="ARBA" id="ARBA00004173"/>
    </source>
</evidence>
<accession>A0A176WEL2</accession>
<dbReference type="InterPro" id="IPR007751">
    <property type="entry name" value="DUF676_lipase-like"/>
</dbReference>
<dbReference type="SUPFAM" id="SSF48371">
    <property type="entry name" value="ARM repeat"/>
    <property type="match status" value="1"/>
</dbReference>
<keyword evidence="4" id="KW-0444">Lipid biosynthesis</keyword>
<dbReference type="InterPro" id="IPR011989">
    <property type="entry name" value="ARM-like"/>
</dbReference>
<dbReference type="Proteomes" id="UP000077202">
    <property type="component" value="Unassembled WGS sequence"/>
</dbReference>
<dbReference type="GO" id="GO:0005783">
    <property type="term" value="C:endoplasmic reticulum"/>
    <property type="evidence" value="ECO:0007669"/>
    <property type="project" value="UniProtKB-SubCell"/>
</dbReference>
<dbReference type="Gene3D" id="1.25.10.10">
    <property type="entry name" value="Leucine-rich Repeat Variant"/>
    <property type="match status" value="2"/>
</dbReference>
<evidence type="ECO:0000259" key="16">
    <source>
        <dbReference type="Pfam" id="PF05057"/>
    </source>
</evidence>
<evidence type="ECO:0000256" key="3">
    <source>
        <dbReference type="ARBA" id="ARBA00004240"/>
    </source>
</evidence>
<evidence type="ECO:0000256" key="14">
    <source>
        <dbReference type="ARBA" id="ARBA00040991"/>
    </source>
</evidence>
<evidence type="ECO:0000256" key="8">
    <source>
        <dbReference type="ARBA" id="ARBA00023098"/>
    </source>
</evidence>
<evidence type="ECO:0000256" key="1">
    <source>
        <dbReference type="ARBA" id="ARBA00004167"/>
    </source>
</evidence>
<evidence type="ECO:0000256" key="6">
    <source>
        <dbReference type="ARBA" id="ARBA00022824"/>
    </source>
</evidence>
<keyword evidence="6" id="KW-0256">Endoplasmic reticulum</keyword>
<keyword evidence="11" id="KW-0594">Phospholipid biosynthesis</keyword>
<name>A0A176WEL2_MARPO</name>
<dbReference type="InterPro" id="IPR052374">
    <property type="entry name" value="SERAC1"/>
</dbReference>
<evidence type="ECO:0000256" key="11">
    <source>
        <dbReference type="ARBA" id="ARBA00023209"/>
    </source>
</evidence>
<dbReference type="GO" id="GO:0005739">
    <property type="term" value="C:mitochondrion"/>
    <property type="evidence" value="ECO:0007669"/>
    <property type="project" value="UniProtKB-SubCell"/>
</dbReference>
<dbReference type="GO" id="GO:0016020">
    <property type="term" value="C:membrane"/>
    <property type="evidence" value="ECO:0007669"/>
    <property type="project" value="UniProtKB-SubCell"/>
</dbReference>
<keyword evidence="9" id="KW-0496">Mitochondrion</keyword>
<keyword evidence="7" id="KW-1133">Transmembrane helix</keyword>
<evidence type="ECO:0000313" key="17">
    <source>
        <dbReference type="EMBL" id="OAE31031.1"/>
    </source>
</evidence>
<evidence type="ECO:0000256" key="5">
    <source>
        <dbReference type="ARBA" id="ARBA00022692"/>
    </source>
</evidence>
<evidence type="ECO:0000256" key="10">
    <source>
        <dbReference type="ARBA" id="ARBA00023136"/>
    </source>
</evidence>
<comment type="caution">
    <text evidence="17">The sequence shown here is derived from an EMBL/GenBank/DDBJ whole genome shotgun (WGS) entry which is preliminary data.</text>
</comment>
<evidence type="ECO:0000256" key="7">
    <source>
        <dbReference type="ARBA" id="ARBA00022989"/>
    </source>
</evidence>
<dbReference type="Gene3D" id="3.40.50.1820">
    <property type="entry name" value="alpha/beta hydrolase"/>
    <property type="match status" value="1"/>
</dbReference>
<sequence>MLSERSRSQPPLRRLSDDLYALNERNDFGMSIIFFHGPCNDGEDIANMYFRDWVSICQNASGDEVLWPMAWLAEDLPGAQIFFASYDLSLKVASRNWREDCYLIGENLLASIFLHAQEYEMWSKPVILVGHSLGGIVIKELLLKAHHSLRAGSSVFNGRVKQFLDNIILIYYYSTPHYGMRLRVEGDSNGPLSPVCGNARTNNAYLSGLQKEFRQLSSLYRNWRKATIGESLMIKWDLMGIYDALVPEASWRGDDCDSSMIADADHFSVCKPTSKTCNIYTDLLSQIEACKYDLKIADHVRDAVARLIFFREVSLNKLPSLDPASLVDLKERLKNGPVEFKTQLFDSPGFLQDLVRLLSEEGRHKAWDADGRIRATTAYIIYYLAREKKLRAQIGLYPEALERLLKLLHMKVGEVLKAALYALHVLARDGPSAAAICRREGALDQLVFLMDSQEDADVRVKAATTLAFATDKLRGNMNSFLDRERACIVLVRMLEEKQIPNLQYSAAHALANVPEYYSELAKQPQALLTLAILLLGNRSGESGESGEQNDGEMVQRLKVATIFEGITADGANALQIATCPGVLENMLRVLEVTEDNPVQLQLSVVRSLHDIANVHSNLEERENLSMSIKTVTDLICLIRERDDRDVRYYASSVCAALLRNEKVIEEIRGNKENLDTLIAGLDSCLDVPNLEQRTTDHLLFCKHTLSPSS</sequence>
<feature type="domain" description="DUF676" evidence="16">
    <location>
        <begin position="99"/>
        <end position="182"/>
    </location>
</feature>
<comment type="subcellular location">
    <subcellularLocation>
        <location evidence="3">Endoplasmic reticulum</location>
    </subcellularLocation>
    <subcellularLocation>
        <location evidence="1">Membrane</location>
        <topology evidence="1">Single-pass membrane protein</topology>
    </subcellularLocation>
    <subcellularLocation>
        <location evidence="2">Mitochondrion</location>
    </subcellularLocation>
</comment>
<evidence type="ECO:0000256" key="12">
    <source>
        <dbReference type="ARBA" id="ARBA00023264"/>
    </source>
</evidence>
<reference evidence="17" key="1">
    <citation type="submission" date="2016-03" db="EMBL/GenBank/DDBJ databases">
        <title>Mechanisms controlling the formation of the plant cell surface in tip-growing cells are functionally conserved among land plants.</title>
        <authorList>
            <person name="Honkanen S."/>
            <person name="Jones V.A."/>
            <person name="Morieri G."/>
            <person name="Champion C."/>
            <person name="Hetherington A.J."/>
            <person name="Kelly S."/>
            <person name="Saint-Marcoux D."/>
            <person name="Proust H."/>
            <person name="Prescott H."/>
            <person name="Dolan L."/>
        </authorList>
    </citation>
    <scope>NUCLEOTIDE SEQUENCE [LARGE SCALE GENOMIC DNA]</scope>
    <source>
        <tissue evidence="17">Whole gametophyte</tissue>
    </source>
</reference>
<keyword evidence="8" id="KW-0443">Lipid metabolism</keyword>
<protein>
    <recommendedName>
        <fullName evidence="14">Protein SERAC1</fullName>
    </recommendedName>
    <alternativeName>
        <fullName evidence="15">Serine active site-containing protein 1</fullName>
    </alternativeName>
</protein>
<dbReference type="AlphaFoldDB" id="A0A176WEL2"/>
<evidence type="ECO:0000256" key="13">
    <source>
        <dbReference type="ARBA" id="ARBA00038024"/>
    </source>
</evidence>
<evidence type="ECO:0000313" key="18">
    <source>
        <dbReference type="Proteomes" id="UP000077202"/>
    </source>
</evidence>
<comment type="similarity">
    <text evidence="13">Belongs to the SERAC1 family.</text>
</comment>
<dbReference type="Pfam" id="PF05057">
    <property type="entry name" value="DUF676"/>
    <property type="match status" value="1"/>
</dbReference>
<organism evidence="17 18">
    <name type="scientific">Marchantia polymorpha subsp. ruderalis</name>
    <dbReference type="NCBI Taxonomy" id="1480154"/>
    <lineage>
        <taxon>Eukaryota</taxon>
        <taxon>Viridiplantae</taxon>
        <taxon>Streptophyta</taxon>
        <taxon>Embryophyta</taxon>
        <taxon>Marchantiophyta</taxon>
        <taxon>Marchantiopsida</taxon>
        <taxon>Marchantiidae</taxon>
        <taxon>Marchantiales</taxon>
        <taxon>Marchantiaceae</taxon>
        <taxon>Marchantia</taxon>
    </lineage>
</organism>